<organism evidence="2 3">
    <name type="scientific">Nocardia pulmonis</name>
    <dbReference type="NCBI Taxonomy" id="2951408"/>
    <lineage>
        <taxon>Bacteria</taxon>
        <taxon>Bacillati</taxon>
        <taxon>Actinomycetota</taxon>
        <taxon>Actinomycetes</taxon>
        <taxon>Mycobacteriales</taxon>
        <taxon>Nocardiaceae</taxon>
        <taxon>Nocardia</taxon>
    </lineage>
</organism>
<dbReference type="PANTHER" id="PTHR35399">
    <property type="entry name" value="SLR8030 PROTEIN"/>
    <property type="match status" value="1"/>
</dbReference>
<evidence type="ECO:0000313" key="2">
    <source>
        <dbReference type="EMBL" id="MCM6777505.1"/>
    </source>
</evidence>
<dbReference type="InterPro" id="IPR008557">
    <property type="entry name" value="PhoX"/>
</dbReference>
<sequence length="699" mass="74758">MSSQPSPHDAAIKPLPLFVERDGKPKRAAITCTYKCGNACAHEAPNTSDNEYFGDVVRAALSRRGLFKGGAAVVAALGTGGLLAACGDSEPAKTAAGGTLVDGVPVGTNFQPVAPNSEDALVVPEGYEHNVVIRWGDPVFADAPAFDPAAQTPEAQARQFGFNNDFAALLPVEGQADTYLLVVNHEYTTEPQMFFGYDKENPSALHYRIALAAHGLSVVQVRGEAATGRLTPEFGRYNRRVTGTTEFVVTGPAAGSAYLKTSADPTGTRVLGTLNNCSGGVTPWGTVLSGEENVNQYFANAGKVADEPTKARLKRYGFSQGASERKWERHEPRFDLEKEPNEANRFGWVVELDPWDPAAPPIKHTALGRFKHEAATIHVTEDGTVVAYMGDDERFDYMYKFVSARKIASGGTAADRRTNTTILDAGTLYVAKFTGDHPDKIDGTGKTPSDKGFSGTGQWIPLLITAEDGRATSQVDGFTAEEVAVFTRLAADKVGATKMDRPEDFEANPKSGKVYVALTYNEQRGTAGKPAVDEANPRTANKFGQVLELDDEHAGTTFTWSVLMLCGDPKTADTYFAGFDKAKISPIAAPDNLAFDEHGNLWISTDSSRAMQANDGLFSVVLDGPNRGETKQFLTVPYGAETCGPTVTNKRITVCVQHPGERDDATAEKPASHWPDGGTGLPRPSVVSVWKKGGGNIGA</sequence>
<dbReference type="EMBL" id="JAMRXG010000015">
    <property type="protein sequence ID" value="MCM6777505.1"/>
    <property type="molecule type" value="Genomic_DNA"/>
</dbReference>
<accession>A0A9X2J0X8</accession>
<dbReference type="AlphaFoldDB" id="A0A9X2J0X8"/>
<dbReference type="PANTHER" id="PTHR35399:SF2">
    <property type="entry name" value="DUF839 DOMAIN-CONTAINING PROTEIN"/>
    <property type="match status" value="1"/>
</dbReference>
<evidence type="ECO:0000256" key="1">
    <source>
        <dbReference type="SAM" id="MobiDB-lite"/>
    </source>
</evidence>
<dbReference type="SUPFAM" id="SSF63829">
    <property type="entry name" value="Calcium-dependent phosphotriesterase"/>
    <property type="match status" value="1"/>
</dbReference>
<dbReference type="InterPro" id="IPR006311">
    <property type="entry name" value="TAT_signal"/>
</dbReference>
<proteinExistence type="predicted"/>
<gene>
    <name evidence="2" type="ORF">NDR86_28855</name>
</gene>
<comment type="caution">
    <text evidence="2">The sequence shown here is derived from an EMBL/GenBank/DDBJ whole genome shotgun (WGS) entry which is preliminary data.</text>
</comment>
<dbReference type="Proteomes" id="UP001139157">
    <property type="component" value="Unassembled WGS sequence"/>
</dbReference>
<evidence type="ECO:0000313" key="3">
    <source>
        <dbReference type="Proteomes" id="UP001139157"/>
    </source>
</evidence>
<reference evidence="2" key="1">
    <citation type="submission" date="2022-06" db="EMBL/GenBank/DDBJ databases">
        <title>Novel species in genus nocardia.</title>
        <authorList>
            <person name="Li F."/>
        </authorList>
    </citation>
    <scope>NUCLEOTIDE SEQUENCE</scope>
    <source>
        <strain evidence="2">CDC141</strain>
    </source>
</reference>
<name>A0A9X2J0X8_9NOCA</name>
<dbReference type="PROSITE" id="PS51318">
    <property type="entry name" value="TAT"/>
    <property type="match status" value="1"/>
</dbReference>
<feature type="compositionally biased region" description="Basic and acidic residues" evidence="1">
    <location>
        <begin position="660"/>
        <end position="671"/>
    </location>
</feature>
<feature type="region of interest" description="Disordered" evidence="1">
    <location>
        <begin position="660"/>
        <end position="684"/>
    </location>
</feature>
<keyword evidence="3" id="KW-1185">Reference proteome</keyword>
<protein>
    <submittedName>
        <fullName evidence="2">PhoX family phosphatase</fullName>
    </submittedName>
</protein>
<dbReference type="Pfam" id="PF05787">
    <property type="entry name" value="PhoX"/>
    <property type="match status" value="1"/>
</dbReference>
<dbReference type="RefSeq" id="WP_251916718.1">
    <property type="nucleotide sequence ID" value="NZ_JAMRXG010000015.1"/>
</dbReference>